<feature type="transmembrane region" description="Helical" evidence="5">
    <location>
        <begin position="259"/>
        <end position="283"/>
    </location>
</feature>
<protein>
    <submittedName>
        <fullName evidence="6">Major facilitator superfamily domain-containing protein</fullName>
    </submittedName>
</protein>
<name>A0A9P8MT54_9HYPO</name>
<dbReference type="PANTHER" id="PTHR10924:SF6">
    <property type="entry name" value="SOLUTE CARRIER FAMILY 49 MEMBER A3"/>
    <property type="match status" value="1"/>
</dbReference>
<keyword evidence="7" id="KW-1185">Reference proteome</keyword>
<dbReference type="InterPro" id="IPR011701">
    <property type="entry name" value="MFS"/>
</dbReference>
<evidence type="ECO:0000256" key="1">
    <source>
        <dbReference type="ARBA" id="ARBA00004141"/>
    </source>
</evidence>
<reference evidence="6" key="1">
    <citation type="submission" date="2021-09" db="EMBL/GenBank/DDBJ databases">
        <title>A high-quality genome of the endoparasitic fungus Hirsutella rhossiliensis with a comparison of Hirsutella genomes reveals transposable elements contributing to genome size variation.</title>
        <authorList>
            <person name="Lin R."/>
            <person name="Jiao Y."/>
            <person name="Sun X."/>
            <person name="Ling J."/>
            <person name="Xie B."/>
            <person name="Cheng X."/>
        </authorList>
    </citation>
    <scope>NUCLEOTIDE SEQUENCE</scope>
    <source>
        <strain evidence="6">HR02</strain>
    </source>
</reference>
<feature type="transmembrane region" description="Helical" evidence="5">
    <location>
        <begin position="394"/>
        <end position="413"/>
    </location>
</feature>
<accession>A0A9P8MT54</accession>
<dbReference type="OrthoDB" id="422206at2759"/>
<keyword evidence="4 5" id="KW-0472">Membrane</keyword>
<evidence type="ECO:0000256" key="5">
    <source>
        <dbReference type="SAM" id="Phobius"/>
    </source>
</evidence>
<feature type="transmembrane region" description="Helical" evidence="5">
    <location>
        <begin position="93"/>
        <end position="115"/>
    </location>
</feature>
<evidence type="ECO:0000256" key="4">
    <source>
        <dbReference type="ARBA" id="ARBA00023136"/>
    </source>
</evidence>
<dbReference type="InterPro" id="IPR049680">
    <property type="entry name" value="FLVCR1-2_SLC49-like"/>
</dbReference>
<feature type="transmembrane region" description="Helical" evidence="5">
    <location>
        <begin position="122"/>
        <end position="140"/>
    </location>
</feature>
<dbReference type="InterPro" id="IPR036259">
    <property type="entry name" value="MFS_trans_sf"/>
</dbReference>
<feature type="transmembrane region" description="Helical" evidence="5">
    <location>
        <begin position="359"/>
        <end position="382"/>
    </location>
</feature>
<gene>
    <name evidence="6" type="ORF">HRG_10409</name>
</gene>
<feature type="transmembrane region" description="Helical" evidence="5">
    <location>
        <begin position="337"/>
        <end position="353"/>
    </location>
</feature>
<dbReference type="SUPFAM" id="SSF103473">
    <property type="entry name" value="MFS general substrate transporter"/>
    <property type="match status" value="1"/>
</dbReference>
<evidence type="ECO:0000256" key="3">
    <source>
        <dbReference type="ARBA" id="ARBA00022989"/>
    </source>
</evidence>
<feature type="transmembrane region" description="Helical" evidence="5">
    <location>
        <begin position="218"/>
        <end position="238"/>
    </location>
</feature>
<feature type="transmembrane region" description="Helical" evidence="5">
    <location>
        <begin position="55"/>
        <end position="73"/>
    </location>
</feature>
<evidence type="ECO:0000313" key="7">
    <source>
        <dbReference type="Proteomes" id="UP000824596"/>
    </source>
</evidence>
<proteinExistence type="predicted"/>
<keyword evidence="3 5" id="KW-1133">Transmembrane helix</keyword>
<keyword evidence="2 5" id="KW-0812">Transmembrane</keyword>
<dbReference type="GO" id="GO:0022857">
    <property type="term" value="F:transmembrane transporter activity"/>
    <property type="evidence" value="ECO:0007669"/>
    <property type="project" value="InterPro"/>
</dbReference>
<comment type="caution">
    <text evidence="6">The sequence shown here is derived from an EMBL/GenBank/DDBJ whole genome shotgun (WGS) entry which is preliminary data.</text>
</comment>
<dbReference type="PANTHER" id="PTHR10924">
    <property type="entry name" value="MAJOR FACILITATOR SUPERFAMILY PROTEIN-RELATED"/>
    <property type="match status" value="1"/>
</dbReference>
<organism evidence="6 7">
    <name type="scientific">Hirsutella rhossiliensis</name>
    <dbReference type="NCBI Taxonomy" id="111463"/>
    <lineage>
        <taxon>Eukaryota</taxon>
        <taxon>Fungi</taxon>
        <taxon>Dikarya</taxon>
        <taxon>Ascomycota</taxon>
        <taxon>Pezizomycotina</taxon>
        <taxon>Sordariomycetes</taxon>
        <taxon>Hypocreomycetidae</taxon>
        <taxon>Hypocreales</taxon>
        <taxon>Ophiocordycipitaceae</taxon>
        <taxon>Hirsutella</taxon>
    </lineage>
</organism>
<dbReference type="AlphaFoldDB" id="A0A9P8MT54"/>
<evidence type="ECO:0000256" key="2">
    <source>
        <dbReference type="ARBA" id="ARBA00022692"/>
    </source>
</evidence>
<dbReference type="Gene3D" id="1.20.1250.20">
    <property type="entry name" value="MFS general substrate transporter like domains"/>
    <property type="match status" value="2"/>
</dbReference>
<dbReference type="RefSeq" id="XP_044716235.1">
    <property type="nucleotide sequence ID" value="XM_044868880.1"/>
</dbReference>
<feature type="transmembrane region" description="Helical" evidence="5">
    <location>
        <begin position="303"/>
        <end position="325"/>
    </location>
</feature>
<dbReference type="Proteomes" id="UP000824596">
    <property type="component" value="Unassembled WGS sequence"/>
</dbReference>
<evidence type="ECO:0000313" key="6">
    <source>
        <dbReference type="EMBL" id="KAH0958722.1"/>
    </source>
</evidence>
<dbReference type="EMBL" id="JAIZPD010000015">
    <property type="protein sequence ID" value="KAH0958722.1"/>
    <property type="molecule type" value="Genomic_DNA"/>
</dbReference>
<dbReference type="GO" id="GO:0016020">
    <property type="term" value="C:membrane"/>
    <property type="evidence" value="ECO:0007669"/>
    <property type="project" value="UniProtKB-SubCell"/>
</dbReference>
<feature type="transmembrane region" description="Helical" evidence="5">
    <location>
        <begin position="433"/>
        <end position="453"/>
    </location>
</feature>
<comment type="subcellular location">
    <subcellularLocation>
        <location evidence="1">Membrane</location>
        <topology evidence="1">Multi-pass membrane protein</topology>
    </subcellularLocation>
</comment>
<sequence length="476" mass="51234">MAKDSSSSSRSPGTKFDLQEYDLVERQPSAYHIDEPDGSLANGHPKEYRTYKRRWFGLVQLSLMNIVVSWDWLTYAPVADASAEYYGVSLEAINWLSIAFFLAFVVVFPFAIAIIHRGPKPAFLVAAFLMLIGNWIRYAGSTNPNGGHIAHAMAGEILIGFSQPFILAAPTRYSDLWFTDRGRVAATAVTSLANPLGGALGQLINPLLVKKASDISNLVLYVSIISTVCCVPAIFVPASPPIPAGPSSQTPKLSLGKSLRVVAGSLEIWLILIPFFVFVGFFNSLSSLLNQFLVPYGFTPDEAGIAGAILIFVGLVFAAISSPILDRTKAFLPAQKSMIPIIAVCYLAFIWMPETRTVTGPYIVLAVLGAASFANVPIALELLIELSHPLSPEVTSTIAWAGGQLFGAIFVIISTPLTAGPDGDPPMNMKKNLIFQGALAMVVCPLPLFLGAFGRKDKVLLRRIEMGDRSGNTLAA</sequence>
<dbReference type="GeneID" id="68359538"/>
<dbReference type="Pfam" id="PF07690">
    <property type="entry name" value="MFS_1"/>
    <property type="match status" value="1"/>
</dbReference>